<dbReference type="PANTHER" id="PTHR30061">
    <property type="entry name" value="MALTOSE-BINDING PERIPLASMIC PROTEIN"/>
    <property type="match status" value="1"/>
</dbReference>
<reference evidence="5 6" key="1">
    <citation type="submission" date="2018-05" db="EMBL/GenBank/DDBJ databases">
        <title>Evolution of GPA BGCs.</title>
        <authorList>
            <person name="Waglechner N."/>
            <person name="Wright G.D."/>
        </authorList>
    </citation>
    <scope>NUCLEOTIDE SEQUENCE [LARGE SCALE GENOMIC DNA]</scope>
    <source>
        <strain evidence="5 6">A82846</strain>
    </source>
</reference>
<feature type="chain" id="PRO_5039650179" evidence="4">
    <location>
        <begin position="22"/>
        <end position="437"/>
    </location>
</feature>
<dbReference type="Proteomes" id="UP000287547">
    <property type="component" value="Unassembled WGS sequence"/>
</dbReference>
<dbReference type="PANTHER" id="PTHR30061:SF50">
    <property type="entry name" value="MALTOSE_MALTODEXTRIN-BINDING PERIPLASMIC PROTEIN"/>
    <property type="match status" value="1"/>
</dbReference>
<dbReference type="Pfam" id="PF01547">
    <property type="entry name" value="SBP_bac_1"/>
    <property type="match status" value="1"/>
</dbReference>
<keyword evidence="3 4" id="KW-0732">Signal</keyword>
<dbReference type="InterPro" id="IPR006059">
    <property type="entry name" value="SBP"/>
</dbReference>
<name>A0A428ZKF4_KIBAR</name>
<dbReference type="GO" id="GO:0015768">
    <property type="term" value="P:maltose transport"/>
    <property type="evidence" value="ECO:0007669"/>
    <property type="project" value="TreeGrafter"/>
</dbReference>
<comment type="caution">
    <text evidence="5">The sequence shown here is derived from an EMBL/GenBank/DDBJ whole genome shotgun (WGS) entry which is preliminary data.</text>
</comment>
<evidence type="ECO:0000313" key="6">
    <source>
        <dbReference type="Proteomes" id="UP000287547"/>
    </source>
</evidence>
<dbReference type="GO" id="GO:1901982">
    <property type="term" value="F:maltose binding"/>
    <property type="evidence" value="ECO:0007669"/>
    <property type="project" value="TreeGrafter"/>
</dbReference>
<dbReference type="OrthoDB" id="3495561at2"/>
<dbReference type="GO" id="GO:0055052">
    <property type="term" value="C:ATP-binding cassette (ABC) transporter complex, substrate-binding subunit-containing"/>
    <property type="evidence" value="ECO:0007669"/>
    <property type="project" value="TreeGrafter"/>
</dbReference>
<evidence type="ECO:0000256" key="3">
    <source>
        <dbReference type="ARBA" id="ARBA00022729"/>
    </source>
</evidence>
<protein>
    <submittedName>
        <fullName evidence="5">ABC transporter substrate-binding protein</fullName>
    </submittedName>
</protein>
<gene>
    <name evidence="5" type="ORF">DMH04_07845</name>
</gene>
<comment type="similarity">
    <text evidence="1">Belongs to the bacterial solute-binding protein 1 family.</text>
</comment>
<feature type="signal peptide" evidence="4">
    <location>
        <begin position="1"/>
        <end position="21"/>
    </location>
</feature>
<dbReference type="EMBL" id="QHKI01000004">
    <property type="protein sequence ID" value="RSM88545.1"/>
    <property type="molecule type" value="Genomic_DNA"/>
</dbReference>
<evidence type="ECO:0000256" key="4">
    <source>
        <dbReference type="SAM" id="SignalP"/>
    </source>
</evidence>
<keyword evidence="2" id="KW-0813">Transport</keyword>
<dbReference type="CDD" id="cd14750">
    <property type="entry name" value="PBP2_TMBP"/>
    <property type="match status" value="1"/>
</dbReference>
<dbReference type="SUPFAM" id="SSF53850">
    <property type="entry name" value="Periplasmic binding protein-like II"/>
    <property type="match status" value="1"/>
</dbReference>
<accession>A0A428ZKF4</accession>
<sequence>MAGSKTTGLRMAALTCVALLAASCGSDSGGSGSGGTSAAAAPALEGRGDITLVTGKDTSNNMQRLTDEWNAAHPNEKVRIVELPESADAQRQQLVQNAQVKSDAYAILNLDVVWTAEFAANRWVVELPRDQFDLNNFLKPALDTAEYRGKLYAVPVYSDAGLLFYRKDLLDKVGLQAPKTWDELTAACQKVKALPEGANLSCYTGQFEKYEGLTVNFDEAVNTAGGQIVDESGKPTVDSPQAKAGLDKLVEGFKNGTFPAKAITFKEEDGRRSFQAGELIFMRQWPYQWALANKTDGSSQVAGKFDVAPLPGVGSGPGAASLGGHNFAISAFAKNKATALDFIKYFTTDAAERSNLLATSQAPTRTNLYDDPELVKQFPYLPTLKQAIQSAKPRPKAVRYGDVTTAIQEAAYAAITGAKDSATALKELQAKLQDLLK</sequence>
<dbReference type="RefSeq" id="WP_051794073.1">
    <property type="nucleotide sequence ID" value="NZ_QHKI01000004.1"/>
</dbReference>
<dbReference type="PROSITE" id="PS51257">
    <property type="entry name" value="PROKAR_LIPOPROTEIN"/>
    <property type="match status" value="1"/>
</dbReference>
<dbReference type="GO" id="GO:0042956">
    <property type="term" value="P:maltodextrin transmembrane transport"/>
    <property type="evidence" value="ECO:0007669"/>
    <property type="project" value="TreeGrafter"/>
</dbReference>
<evidence type="ECO:0000256" key="1">
    <source>
        <dbReference type="ARBA" id="ARBA00008520"/>
    </source>
</evidence>
<dbReference type="AlphaFoldDB" id="A0A428ZKF4"/>
<evidence type="ECO:0000313" key="5">
    <source>
        <dbReference type="EMBL" id="RSM88545.1"/>
    </source>
</evidence>
<organism evidence="5 6">
    <name type="scientific">Kibdelosporangium aridum</name>
    <dbReference type="NCBI Taxonomy" id="2030"/>
    <lineage>
        <taxon>Bacteria</taxon>
        <taxon>Bacillati</taxon>
        <taxon>Actinomycetota</taxon>
        <taxon>Actinomycetes</taxon>
        <taxon>Pseudonocardiales</taxon>
        <taxon>Pseudonocardiaceae</taxon>
        <taxon>Kibdelosporangium</taxon>
    </lineage>
</organism>
<dbReference type="Gene3D" id="3.40.190.10">
    <property type="entry name" value="Periplasmic binding protein-like II"/>
    <property type="match status" value="2"/>
</dbReference>
<proteinExistence type="inferred from homology"/>
<evidence type="ECO:0000256" key="2">
    <source>
        <dbReference type="ARBA" id="ARBA00022448"/>
    </source>
</evidence>